<keyword evidence="3" id="KW-1185">Reference proteome</keyword>
<dbReference type="InterPro" id="IPR011333">
    <property type="entry name" value="SKP1/BTB/POZ_sf"/>
</dbReference>
<dbReference type="Proteomes" id="UP000800035">
    <property type="component" value="Unassembled WGS sequence"/>
</dbReference>
<name>A0A6A5UBN3_9PLEO</name>
<evidence type="ECO:0000313" key="2">
    <source>
        <dbReference type="EMBL" id="KAF1960296.1"/>
    </source>
</evidence>
<protein>
    <recommendedName>
        <fullName evidence="1">BTB domain-containing protein</fullName>
    </recommendedName>
</protein>
<dbReference type="SMART" id="SM00225">
    <property type="entry name" value="BTB"/>
    <property type="match status" value="1"/>
</dbReference>
<feature type="non-terminal residue" evidence="2">
    <location>
        <position position="229"/>
    </location>
</feature>
<feature type="non-terminal residue" evidence="2">
    <location>
        <position position="1"/>
    </location>
</feature>
<dbReference type="Gene3D" id="3.30.710.10">
    <property type="entry name" value="Potassium Channel Kv1.1, Chain A"/>
    <property type="match status" value="1"/>
</dbReference>
<dbReference type="CDD" id="cd18186">
    <property type="entry name" value="BTB_POZ_ZBTB_KLHL-like"/>
    <property type="match status" value="1"/>
</dbReference>
<dbReference type="PANTHER" id="PTHR47843">
    <property type="entry name" value="BTB DOMAIN-CONTAINING PROTEIN-RELATED"/>
    <property type="match status" value="1"/>
</dbReference>
<proteinExistence type="predicted"/>
<dbReference type="InterPro" id="IPR000210">
    <property type="entry name" value="BTB/POZ_dom"/>
</dbReference>
<dbReference type="PROSITE" id="PS50097">
    <property type="entry name" value="BTB"/>
    <property type="match status" value="1"/>
</dbReference>
<sequence>FVTVVVGANLDKFVVHEALLIRYSKFFRAALTNGMKETQEKAVTLADEGPETFELFVHWLYYRRFPDAAKGDNQELVDLYTNVNDKGCLETRHLVLLFIFGDRYIIPGLKQDSIDALYHYVCDKENIYLPQFRLVRFAFENLPSTSPMCSVLVDLYCYFQRPDAYDDVGENELPPSALLALLARYTSLAHKGETSGKGEIEYELNLCDYHEHETDEEKKACKANQRKKN</sequence>
<gene>
    <name evidence="2" type="ORF">CC80DRAFT_385944</name>
</gene>
<dbReference type="SUPFAM" id="SSF54695">
    <property type="entry name" value="POZ domain"/>
    <property type="match status" value="1"/>
</dbReference>
<dbReference type="PANTHER" id="PTHR47843:SF2">
    <property type="entry name" value="BTB DOMAIN-CONTAINING PROTEIN"/>
    <property type="match status" value="1"/>
</dbReference>
<reference evidence="2" key="1">
    <citation type="journal article" date="2020" name="Stud. Mycol.">
        <title>101 Dothideomycetes genomes: a test case for predicting lifestyles and emergence of pathogens.</title>
        <authorList>
            <person name="Haridas S."/>
            <person name="Albert R."/>
            <person name="Binder M."/>
            <person name="Bloem J."/>
            <person name="Labutti K."/>
            <person name="Salamov A."/>
            <person name="Andreopoulos B."/>
            <person name="Baker S."/>
            <person name="Barry K."/>
            <person name="Bills G."/>
            <person name="Bluhm B."/>
            <person name="Cannon C."/>
            <person name="Castanera R."/>
            <person name="Culley D."/>
            <person name="Daum C."/>
            <person name="Ezra D."/>
            <person name="Gonzalez J."/>
            <person name="Henrissat B."/>
            <person name="Kuo A."/>
            <person name="Liang C."/>
            <person name="Lipzen A."/>
            <person name="Lutzoni F."/>
            <person name="Magnuson J."/>
            <person name="Mondo S."/>
            <person name="Nolan M."/>
            <person name="Ohm R."/>
            <person name="Pangilinan J."/>
            <person name="Park H.-J."/>
            <person name="Ramirez L."/>
            <person name="Alfaro M."/>
            <person name="Sun H."/>
            <person name="Tritt A."/>
            <person name="Yoshinaga Y."/>
            <person name="Zwiers L.-H."/>
            <person name="Turgeon B."/>
            <person name="Goodwin S."/>
            <person name="Spatafora J."/>
            <person name="Crous P."/>
            <person name="Grigoriev I."/>
        </authorList>
    </citation>
    <scope>NUCLEOTIDE SEQUENCE</scope>
    <source>
        <strain evidence="2">CBS 675.92</strain>
    </source>
</reference>
<dbReference type="Pfam" id="PF00651">
    <property type="entry name" value="BTB"/>
    <property type="match status" value="1"/>
</dbReference>
<accession>A0A6A5UBN3</accession>
<evidence type="ECO:0000313" key="3">
    <source>
        <dbReference type="Proteomes" id="UP000800035"/>
    </source>
</evidence>
<organism evidence="2 3">
    <name type="scientific">Byssothecium circinans</name>
    <dbReference type="NCBI Taxonomy" id="147558"/>
    <lineage>
        <taxon>Eukaryota</taxon>
        <taxon>Fungi</taxon>
        <taxon>Dikarya</taxon>
        <taxon>Ascomycota</taxon>
        <taxon>Pezizomycotina</taxon>
        <taxon>Dothideomycetes</taxon>
        <taxon>Pleosporomycetidae</taxon>
        <taxon>Pleosporales</taxon>
        <taxon>Massarineae</taxon>
        <taxon>Massarinaceae</taxon>
        <taxon>Byssothecium</taxon>
    </lineage>
</organism>
<dbReference type="OrthoDB" id="194443at2759"/>
<feature type="domain" description="BTB" evidence="1">
    <location>
        <begin position="1"/>
        <end position="61"/>
    </location>
</feature>
<dbReference type="AlphaFoldDB" id="A0A6A5UBN3"/>
<evidence type="ECO:0000259" key="1">
    <source>
        <dbReference type="PROSITE" id="PS50097"/>
    </source>
</evidence>
<dbReference type="EMBL" id="ML976983">
    <property type="protein sequence ID" value="KAF1960296.1"/>
    <property type="molecule type" value="Genomic_DNA"/>
</dbReference>